<name>A0AAW6EEM1_9FIRM</name>
<dbReference type="AlphaFoldDB" id="A0AAW6EEM1"/>
<dbReference type="NCBIfam" id="TIGR01863">
    <property type="entry name" value="cas_Csd1"/>
    <property type="match status" value="1"/>
</dbReference>
<dbReference type="Pfam" id="PF09709">
    <property type="entry name" value="Cas_Csd1"/>
    <property type="match status" value="1"/>
</dbReference>
<comment type="caution">
    <text evidence="2">The sequence shown here is derived from an EMBL/GenBank/DDBJ whole genome shotgun (WGS) entry which is preliminary data.</text>
</comment>
<feature type="region of interest" description="Disordered" evidence="1">
    <location>
        <begin position="596"/>
        <end position="616"/>
    </location>
</feature>
<reference evidence="2" key="1">
    <citation type="submission" date="2023-01" db="EMBL/GenBank/DDBJ databases">
        <title>Human gut microbiome strain richness.</title>
        <authorList>
            <person name="Chen-Liaw A."/>
        </authorList>
    </citation>
    <scope>NUCLEOTIDE SEQUENCE</scope>
    <source>
        <strain evidence="2">D43st1_D9_D43t1_170807</strain>
    </source>
</reference>
<evidence type="ECO:0000313" key="3">
    <source>
        <dbReference type="Proteomes" id="UP001213042"/>
    </source>
</evidence>
<dbReference type="InterPro" id="IPR010144">
    <property type="entry name" value="CRISPR-assoc_prot_Csd1-typ"/>
</dbReference>
<accession>A0AAW6EEM1</accession>
<dbReference type="EMBL" id="JAQMLU010000001">
    <property type="protein sequence ID" value="MDB8749087.1"/>
    <property type="molecule type" value="Genomic_DNA"/>
</dbReference>
<dbReference type="Proteomes" id="UP001213042">
    <property type="component" value="Unassembled WGS sequence"/>
</dbReference>
<sequence>MLIKALCDYSALQENKTPAGYCKQAIHFEILLTPEGKIAAINDVKEPKIINLKNGKTKTNYVPIMEQLPVRTQKPGIDKNTIEHRPLYIFGLNYDKGTLTPTDATNKAAKSHKCFCEWNEKFFENIDSPICKAYLNFIRTWEPEQETQNPHLLALGKEYSSSYYEFGLDGSPEIKLHNDSKFKAAYEDYLAQLNTDSDSDDTELSTCSILGEKLPQARIHDKIKGIKGGMSSGCVLVGMKESAFESYGKKQSYNSNVSEKAMKMYTSALNSLLADRSHYKTFDDMTIVYFAMKKNDAEECNMFAGMFSGFEDELNKTVVTEADRNINTVMTQLKQGRTANMPYDPNVEFYVAGFTPNSSRISQKFICHDKFGRIFDNVLKHQQDIAFTEGQHQVSIERIKRELISPKSSKEKVPSPLTAALFEAILKGTRYPDELLSTVITRVKTDSDEENNHFIKINDVRAGLIRGCINRKYNKEVIKMSPELDNKNPATLCGVLFAVLEKIQQDTSEGTLNTTIVDSYFSSACSRPVTVFPHLVDLSFKHLKKYKSIELRNYYKNLILDIIADLEEKFPHTLSNDEQGMFIIAYAKQNRKLYTKKSKDKPAENSEVKPEAKSEE</sequence>
<protein>
    <submittedName>
        <fullName evidence="2">Type I-C CRISPR-associated protein Cas8c/Csd1</fullName>
    </submittedName>
</protein>
<feature type="compositionally biased region" description="Basic and acidic residues" evidence="1">
    <location>
        <begin position="600"/>
        <end position="616"/>
    </location>
</feature>
<organism evidence="2 3">
    <name type="scientific">Ruminococcus bicirculans</name>
    <name type="common">ex Wegman et al. 2014</name>
    <dbReference type="NCBI Taxonomy" id="1160721"/>
    <lineage>
        <taxon>Bacteria</taxon>
        <taxon>Bacillati</taxon>
        <taxon>Bacillota</taxon>
        <taxon>Clostridia</taxon>
        <taxon>Eubacteriales</taxon>
        <taxon>Oscillospiraceae</taxon>
        <taxon>Ruminococcus</taxon>
    </lineage>
</organism>
<proteinExistence type="predicted"/>
<evidence type="ECO:0000313" key="2">
    <source>
        <dbReference type="EMBL" id="MDB8749087.1"/>
    </source>
</evidence>
<dbReference type="RefSeq" id="WP_195220306.1">
    <property type="nucleotide sequence ID" value="NZ_JADMWL010000001.1"/>
</dbReference>
<gene>
    <name evidence="2" type="primary">cas8c</name>
    <name evidence="2" type="ORF">PNW00_01325</name>
</gene>
<evidence type="ECO:0000256" key="1">
    <source>
        <dbReference type="SAM" id="MobiDB-lite"/>
    </source>
</evidence>